<reference evidence="1" key="1">
    <citation type="submission" date="2024-01" db="EMBL/GenBank/DDBJ databases">
        <authorList>
            <person name="Webb A."/>
        </authorList>
    </citation>
    <scope>NUCLEOTIDE SEQUENCE</scope>
    <source>
        <strain evidence="1">Pm1</strain>
    </source>
</reference>
<comment type="caution">
    <text evidence="1">The sequence shown here is derived from an EMBL/GenBank/DDBJ whole genome shotgun (WGS) entry which is preliminary data.</text>
</comment>
<proteinExistence type="predicted"/>
<organism evidence="1 2">
    <name type="scientific">Peronospora matthiolae</name>
    <dbReference type="NCBI Taxonomy" id="2874970"/>
    <lineage>
        <taxon>Eukaryota</taxon>
        <taxon>Sar</taxon>
        <taxon>Stramenopiles</taxon>
        <taxon>Oomycota</taxon>
        <taxon>Peronosporomycetes</taxon>
        <taxon>Peronosporales</taxon>
        <taxon>Peronosporaceae</taxon>
        <taxon>Peronospora</taxon>
    </lineage>
</organism>
<name>A0AAV1TTT6_9STRA</name>
<gene>
    <name evidence="1" type="ORF">PM001_LOCUS9628</name>
</gene>
<protein>
    <submittedName>
        <fullName evidence="1">Uncharacterized protein</fullName>
    </submittedName>
</protein>
<evidence type="ECO:0000313" key="2">
    <source>
        <dbReference type="Proteomes" id="UP001162060"/>
    </source>
</evidence>
<evidence type="ECO:0000313" key="1">
    <source>
        <dbReference type="EMBL" id="CAK7924478.1"/>
    </source>
</evidence>
<accession>A0AAV1TTT6</accession>
<dbReference type="AlphaFoldDB" id="A0AAV1TTT6"/>
<dbReference type="EMBL" id="CAKLBY020000075">
    <property type="protein sequence ID" value="CAK7924478.1"/>
    <property type="molecule type" value="Genomic_DNA"/>
</dbReference>
<dbReference type="Proteomes" id="UP001162060">
    <property type="component" value="Unassembled WGS sequence"/>
</dbReference>
<sequence length="43" mass="4671">MVAGDGRHVENDRVTCDLQPSLLQLLTVDIVGVLQLVVMAKSH</sequence>